<dbReference type="PANTHER" id="PTHR11669">
    <property type="entry name" value="REPLICATION FACTOR C / DNA POLYMERASE III GAMMA-TAU SUBUNIT"/>
    <property type="match status" value="1"/>
</dbReference>
<dbReference type="EMBL" id="CAJVPS010000056">
    <property type="protein sequence ID" value="CAG8446236.1"/>
    <property type="molecule type" value="Genomic_DNA"/>
</dbReference>
<dbReference type="InterPro" id="IPR050238">
    <property type="entry name" value="DNA_Rep/Repair_Clamp_Loader"/>
</dbReference>
<dbReference type="InterPro" id="IPR003593">
    <property type="entry name" value="AAA+_ATPase"/>
</dbReference>
<dbReference type="GO" id="GO:0031389">
    <property type="term" value="C:Rad17 RFC-like complex"/>
    <property type="evidence" value="ECO:0007669"/>
    <property type="project" value="TreeGrafter"/>
</dbReference>
<accession>A0A9N8YSS5</accession>
<dbReference type="GO" id="GO:0003677">
    <property type="term" value="F:DNA binding"/>
    <property type="evidence" value="ECO:0007669"/>
    <property type="project" value="InterPro"/>
</dbReference>
<evidence type="ECO:0000256" key="6">
    <source>
        <dbReference type="ARBA" id="ARBA00023242"/>
    </source>
</evidence>
<keyword evidence="4" id="KW-0547">Nucleotide-binding</keyword>
<keyword evidence="5" id="KW-0067">ATP-binding</keyword>
<dbReference type="CDD" id="cd00009">
    <property type="entry name" value="AAA"/>
    <property type="match status" value="1"/>
</dbReference>
<dbReference type="GO" id="GO:0006271">
    <property type="term" value="P:DNA strand elongation involved in DNA replication"/>
    <property type="evidence" value="ECO:0007669"/>
    <property type="project" value="UniProtKB-ARBA"/>
</dbReference>
<dbReference type="SUPFAM" id="SSF52540">
    <property type="entry name" value="P-loop containing nucleoside triphosphate hydrolases"/>
    <property type="match status" value="1"/>
</dbReference>
<evidence type="ECO:0000313" key="10">
    <source>
        <dbReference type="EMBL" id="CAG8446236.1"/>
    </source>
</evidence>
<evidence type="ECO:0000313" key="11">
    <source>
        <dbReference type="Proteomes" id="UP000789508"/>
    </source>
</evidence>
<sequence length="366" mass="41758">MDDDIMDYEEEKRDRSPSPIRFESNSKLKGKGKVIDQPEIAPPTDDNLPWVEKYRPKTFNELVSHKVIISTIEKFIEEHRLPHLLFYGPSGTGKTSTILACAQKLYGPKWKSMIMEMNASDTRGIDTVREEIKTFASTRKIFSSGFKLIILDEADAMTQQAQNALRRIIEKYTQNVRFCIICNYVSKIIPAIQSRCTRFRFSPLELDQIETRLNFIIDAENVNITQEGKNALMKLSGGDMRKALNILQSCHAAYERIDENAVYNCTGNPEPQSIKDIVEAMSGNEFTAAYSMMMKIKTEKGIALQDIIMDIYKYLESYQLPADVRIYLLDNLANIDYRLAKGGTEKFQVSALLGTFKNALELVQQN</sequence>
<dbReference type="InterPro" id="IPR027417">
    <property type="entry name" value="P-loop_NTPase"/>
</dbReference>
<protein>
    <recommendedName>
        <fullName evidence="7">Replication factor C subunit 3</fullName>
    </recommendedName>
</protein>
<dbReference type="Gene3D" id="1.20.272.10">
    <property type="match status" value="1"/>
</dbReference>
<keyword evidence="6" id="KW-0539">Nucleus</keyword>
<evidence type="ECO:0000256" key="4">
    <source>
        <dbReference type="ARBA" id="ARBA00022741"/>
    </source>
</evidence>
<dbReference type="GO" id="GO:0031390">
    <property type="term" value="C:Ctf18 RFC-like complex"/>
    <property type="evidence" value="ECO:0007669"/>
    <property type="project" value="TreeGrafter"/>
</dbReference>
<dbReference type="GO" id="GO:0005663">
    <property type="term" value="C:DNA replication factor C complex"/>
    <property type="evidence" value="ECO:0007669"/>
    <property type="project" value="TreeGrafter"/>
</dbReference>
<dbReference type="Pfam" id="PF00004">
    <property type="entry name" value="AAA"/>
    <property type="match status" value="1"/>
</dbReference>
<dbReference type="GO" id="GO:0005524">
    <property type="term" value="F:ATP binding"/>
    <property type="evidence" value="ECO:0007669"/>
    <property type="project" value="UniProtKB-KW"/>
</dbReference>
<dbReference type="Gene3D" id="3.40.50.300">
    <property type="entry name" value="P-loop containing nucleotide triphosphate hydrolases"/>
    <property type="match status" value="1"/>
</dbReference>
<dbReference type="OrthoDB" id="4199794at2759"/>
<evidence type="ECO:0000256" key="1">
    <source>
        <dbReference type="ARBA" id="ARBA00004123"/>
    </source>
</evidence>
<comment type="similarity">
    <text evidence="2">Belongs to the activator 1 small subunits family.</text>
</comment>
<keyword evidence="3" id="KW-0235">DNA replication</keyword>
<name>A0A9N8YSS5_9GLOM</name>
<dbReference type="SUPFAM" id="SSF48019">
    <property type="entry name" value="post-AAA+ oligomerization domain-like"/>
    <property type="match status" value="1"/>
</dbReference>
<keyword evidence="11" id="KW-1185">Reference proteome</keyword>
<comment type="subcellular location">
    <subcellularLocation>
        <location evidence="1">Nucleus</location>
    </subcellularLocation>
</comment>
<dbReference type="FunFam" id="1.20.272.10:FF:000004">
    <property type="entry name" value="Replication factor C subunit 5"/>
    <property type="match status" value="1"/>
</dbReference>
<dbReference type="FunFam" id="1.10.8.60:FF:000028">
    <property type="entry name" value="Replication factor C subunit 5"/>
    <property type="match status" value="1"/>
</dbReference>
<evidence type="ECO:0000256" key="2">
    <source>
        <dbReference type="ARBA" id="ARBA00005378"/>
    </source>
</evidence>
<dbReference type="Gene3D" id="1.10.8.60">
    <property type="match status" value="1"/>
</dbReference>
<evidence type="ECO:0000256" key="8">
    <source>
        <dbReference type="SAM" id="MobiDB-lite"/>
    </source>
</evidence>
<dbReference type="SMART" id="SM00382">
    <property type="entry name" value="AAA"/>
    <property type="match status" value="1"/>
</dbReference>
<dbReference type="Proteomes" id="UP000789508">
    <property type="component" value="Unassembled WGS sequence"/>
</dbReference>
<organism evidence="10 11">
    <name type="scientific">Ambispora leptoticha</name>
    <dbReference type="NCBI Taxonomy" id="144679"/>
    <lineage>
        <taxon>Eukaryota</taxon>
        <taxon>Fungi</taxon>
        <taxon>Fungi incertae sedis</taxon>
        <taxon>Mucoromycota</taxon>
        <taxon>Glomeromycotina</taxon>
        <taxon>Glomeromycetes</taxon>
        <taxon>Archaeosporales</taxon>
        <taxon>Ambisporaceae</taxon>
        <taxon>Ambispora</taxon>
    </lineage>
</organism>
<evidence type="ECO:0000256" key="7">
    <source>
        <dbReference type="ARBA" id="ARBA00070184"/>
    </source>
</evidence>
<dbReference type="InterPro" id="IPR013748">
    <property type="entry name" value="Rep_factorC_C"/>
</dbReference>
<dbReference type="GO" id="GO:0003689">
    <property type="term" value="F:DNA clamp loader activity"/>
    <property type="evidence" value="ECO:0007669"/>
    <property type="project" value="TreeGrafter"/>
</dbReference>
<dbReference type="Pfam" id="PF08542">
    <property type="entry name" value="Rep_fac_C"/>
    <property type="match status" value="1"/>
</dbReference>
<evidence type="ECO:0000259" key="9">
    <source>
        <dbReference type="SMART" id="SM00382"/>
    </source>
</evidence>
<feature type="region of interest" description="Disordered" evidence="8">
    <location>
        <begin position="1"/>
        <end position="42"/>
    </location>
</feature>
<dbReference type="AlphaFoldDB" id="A0A9N8YSS5"/>
<dbReference type="GO" id="GO:0031391">
    <property type="term" value="C:Elg1 RFC-like complex"/>
    <property type="evidence" value="ECO:0007669"/>
    <property type="project" value="TreeGrafter"/>
</dbReference>
<dbReference type="GO" id="GO:0006281">
    <property type="term" value="P:DNA repair"/>
    <property type="evidence" value="ECO:0007669"/>
    <property type="project" value="TreeGrafter"/>
</dbReference>
<dbReference type="CDD" id="cd18140">
    <property type="entry name" value="HLD_clamp_RFC"/>
    <property type="match status" value="1"/>
</dbReference>
<dbReference type="InterPro" id="IPR047854">
    <property type="entry name" value="RFC_lid"/>
</dbReference>
<gene>
    <name evidence="10" type="ORF">ALEPTO_LOCUS702</name>
</gene>
<dbReference type="FunFam" id="3.40.50.300:FF:000129">
    <property type="entry name" value="Replication factor C subunit 5"/>
    <property type="match status" value="1"/>
</dbReference>
<comment type="caution">
    <text evidence="10">The sequence shown here is derived from an EMBL/GenBank/DDBJ whole genome shotgun (WGS) entry which is preliminary data.</text>
</comment>
<proteinExistence type="inferred from homology"/>
<dbReference type="InterPro" id="IPR008921">
    <property type="entry name" value="DNA_pol3_clamp-load_cplx_C"/>
</dbReference>
<reference evidence="10" key="1">
    <citation type="submission" date="2021-06" db="EMBL/GenBank/DDBJ databases">
        <authorList>
            <person name="Kallberg Y."/>
            <person name="Tangrot J."/>
            <person name="Rosling A."/>
        </authorList>
    </citation>
    <scope>NUCLEOTIDE SEQUENCE</scope>
    <source>
        <strain evidence="10">FL130A</strain>
    </source>
</reference>
<evidence type="ECO:0000256" key="3">
    <source>
        <dbReference type="ARBA" id="ARBA00022705"/>
    </source>
</evidence>
<dbReference type="InterPro" id="IPR003959">
    <property type="entry name" value="ATPase_AAA_core"/>
</dbReference>
<dbReference type="GO" id="GO:0016887">
    <property type="term" value="F:ATP hydrolysis activity"/>
    <property type="evidence" value="ECO:0007669"/>
    <property type="project" value="InterPro"/>
</dbReference>
<dbReference type="PANTHER" id="PTHR11669:SF9">
    <property type="entry name" value="REPLICATION FACTOR C SUBUNIT 5"/>
    <property type="match status" value="1"/>
</dbReference>
<dbReference type="NCBIfam" id="NF001679">
    <property type="entry name" value="PRK00440.1"/>
    <property type="match status" value="1"/>
</dbReference>
<feature type="domain" description="AAA+ ATPase" evidence="9">
    <location>
        <begin position="80"/>
        <end position="207"/>
    </location>
</feature>
<evidence type="ECO:0000256" key="5">
    <source>
        <dbReference type="ARBA" id="ARBA00022840"/>
    </source>
</evidence>